<sequence length="332" mass="37216">MSFTINATILLCLILSSQLILFTQGMLMRLTAGNCFFNRVMGVCYDVSEIDVTEEQCTGPYYSEDILTELDGYVYSENCHEANASTKRCDIDCGIGRECQLIDREPMCVCSEAACTLSNPLDQQPVCASNNQTFSSECHMHAWACANHQSALYKKYDGVCQKDCRNVRCPHDTVCLLAKNTGEPMCYPKKHCNPALNPEPVCGTNGVTYPNICVMRLSRDRRGYTPDLAHKGSCARECQQNLCAPSEHCVYSKNLQPTCILCQYPTQFFTHSGECSENIPVCGSNGNLYKNYCSLLVDQCIKGQYIKIIDYQTCPVIRYRDTRPKQRSASLN</sequence>
<evidence type="ECO:0000313" key="6">
    <source>
        <dbReference type="EMBL" id="CAF1093663.1"/>
    </source>
</evidence>
<evidence type="ECO:0000256" key="4">
    <source>
        <dbReference type="SAM" id="SignalP"/>
    </source>
</evidence>
<reference evidence="6" key="1">
    <citation type="submission" date="2021-02" db="EMBL/GenBank/DDBJ databases">
        <authorList>
            <person name="Nowell W R."/>
        </authorList>
    </citation>
    <scope>NUCLEOTIDE SEQUENCE</scope>
</reference>
<dbReference type="PANTHER" id="PTHR10913:SF45">
    <property type="entry name" value="FOLLISTATIN, ISOFORM A-RELATED"/>
    <property type="match status" value="1"/>
</dbReference>
<feature type="chain" id="PRO_5032884549" description="Kazal-like domain-containing protein" evidence="4">
    <location>
        <begin position="26"/>
        <end position="332"/>
    </location>
</feature>
<dbReference type="InterPro" id="IPR036058">
    <property type="entry name" value="Kazal_dom_sf"/>
</dbReference>
<dbReference type="PANTHER" id="PTHR10913">
    <property type="entry name" value="FOLLISTATIN-RELATED"/>
    <property type="match status" value="1"/>
</dbReference>
<organism evidence="6 7">
    <name type="scientific">Adineta ricciae</name>
    <name type="common">Rotifer</name>
    <dbReference type="NCBI Taxonomy" id="249248"/>
    <lineage>
        <taxon>Eukaryota</taxon>
        <taxon>Metazoa</taxon>
        <taxon>Spiralia</taxon>
        <taxon>Gnathifera</taxon>
        <taxon>Rotifera</taxon>
        <taxon>Eurotatoria</taxon>
        <taxon>Bdelloidea</taxon>
        <taxon>Adinetida</taxon>
        <taxon>Adinetidae</taxon>
        <taxon>Adineta</taxon>
    </lineage>
</organism>
<dbReference type="Gene3D" id="3.30.60.30">
    <property type="match status" value="3"/>
</dbReference>
<accession>A0A814NNA6</accession>
<dbReference type="SMART" id="SM00280">
    <property type="entry name" value="KAZAL"/>
    <property type="match status" value="3"/>
</dbReference>
<evidence type="ECO:0000256" key="1">
    <source>
        <dbReference type="ARBA" id="ARBA00022690"/>
    </source>
</evidence>
<dbReference type="Pfam" id="PF07648">
    <property type="entry name" value="Kazal_2"/>
    <property type="match status" value="3"/>
</dbReference>
<evidence type="ECO:0000256" key="2">
    <source>
        <dbReference type="ARBA" id="ARBA00022900"/>
    </source>
</evidence>
<name>A0A814NNA6_ADIRI</name>
<evidence type="ECO:0000259" key="5">
    <source>
        <dbReference type="PROSITE" id="PS51465"/>
    </source>
</evidence>
<feature type="domain" description="Kazal-like" evidence="5">
    <location>
        <begin position="109"/>
        <end position="162"/>
    </location>
</feature>
<dbReference type="Proteomes" id="UP000663828">
    <property type="component" value="Unassembled WGS sequence"/>
</dbReference>
<dbReference type="SUPFAM" id="SSF100895">
    <property type="entry name" value="Kazal-type serine protease inhibitors"/>
    <property type="match status" value="3"/>
</dbReference>
<dbReference type="InterPro" id="IPR002350">
    <property type="entry name" value="Kazal_dom"/>
</dbReference>
<keyword evidence="7" id="KW-1185">Reference proteome</keyword>
<dbReference type="CDD" id="cd00104">
    <property type="entry name" value="KAZAL_FS"/>
    <property type="match status" value="1"/>
</dbReference>
<dbReference type="GO" id="GO:0005576">
    <property type="term" value="C:extracellular region"/>
    <property type="evidence" value="ECO:0007669"/>
    <property type="project" value="TreeGrafter"/>
</dbReference>
<dbReference type="AlphaFoldDB" id="A0A814NNA6"/>
<keyword evidence="2" id="KW-0722">Serine protease inhibitor</keyword>
<dbReference type="InterPro" id="IPR050653">
    <property type="entry name" value="Prot_Inhib_GrowthFact_Antg"/>
</dbReference>
<protein>
    <recommendedName>
        <fullName evidence="5">Kazal-like domain-containing protein</fullName>
    </recommendedName>
</protein>
<dbReference type="EMBL" id="CAJNOR010001186">
    <property type="protein sequence ID" value="CAF1093663.1"/>
    <property type="molecule type" value="Genomic_DNA"/>
</dbReference>
<feature type="domain" description="Kazal-like" evidence="5">
    <location>
        <begin position="180"/>
        <end position="236"/>
    </location>
</feature>
<proteinExistence type="predicted"/>
<comment type="caution">
    <text evidence="6">The sequence shown here is derived from an EMBL/GenBank/DDBJ whole genome shotgun (WGS) entry which is preliminary data.</text>
</comment>
<gene>
    <name evidence="6" type="ORF">XAT740_LOCUS17976</name>
</gene>
<evidence type="ECO:0000256" key="3">
    <source>
        <dbReference type="ARBA" id="ARBA00023157"/>
    </source>
</evidence>
<dbReference type="GO" id="GO:0030154">
    <property type="term" value="P:cell differentiation"/>
    <property type="evidence" value="ECO:0007669"/>
    <property type="project" value="TreeGrafter"/>
</dbReference>
<keyword evidence="4" id="KW-0732">Signal</keyword>
<evidence type="ECO:0000313" key="7">
    <source>
        <dbReference type="Proteomes" id="UP000663828"/>
    </source>
</evidence>
<dbReference type="PROSITE" id="PS51465">
    <property type="entry name" value="KAZAL_2"/>
    <property type="match status" value="2"/>
</dbReference>
<keyword evidence="3" id="KW-1015">Disulfide bond</keyword>
<feature type="signal peptide" evidence="4">
    <location>
        <begin position="1"/>
        <end position="25"/>
    </location>
</feature>
<dbReference type="InterPro" id="IPR003645">
    <property type="entry name" value="Fol_N"/>
</dbReference>
<keyword evidence="1" id="KW-0646">Protease inhibitor</keyword>
<dbReference type="SMART" id="SM00274">
    <property type="entry name" value="FOLN"/>
    <property type="match status" value="3"/>
</dbReference>